<proteinExistence type="predicted"/>
<accession>A0A841DD56</accession>
<evidence type="ECO:0000259" key="1">
    <source>
        <dbReference type="PROSITE" id="PS51464"/>
    </source>
</evidence>
<reference evidence="2 3" key="1">
    <citation type="submission" date="2020-08" db="EMBL/GenBank/DDBJ databases">
        <title>Genomic Encyclopedia of Type Strains, Phase III (KMG-III): the genomes of soil and plant-associated and newly described type strains.</title>
        <authorList>
            <person name="Whitman W."/>
        </authorList>
    </citation>
    <scope>NUCLEOTIDE SEQUENCE [LARGE SCALE GENOMIC DNA]</scope>
    <source>
        <strain evidence="2 3">CECT 3303</strain>
    </source>
</reference>
<feature type="domain" description="SIS" evidence="1">
    <location>
        <begin position="29"/>
        <end position="184"/>
    </location>
</feature>
<evidence type="ECO:0000313" key="3">
    <source>
        <dbReference type="Proteomes" id="UP000562352"/>
    </source>
</evidence>
<dbReference type="RefSeq" id="WP_184946428.1">
    <property type="nucleotide sequence ID" value="NZ_BAAAWZ010000001.1"/>
</dbReference>
<dbReference type="PANTHER" id="PTHR30390">
    <property type="entry name" value="SEDOHEPTULOSE 7-PHOSPHATE ISOMERASE / DNAA INITIATOR-ASSOCIATING FACTOR FOR REPLICATION INITIATION"/>
    <property type="match status" value="1"/>
</dbReference>
<name>A0A841DD56_PLAVE</name>
<dbReference type="AlphaFoldDB" id="A0A841DD56"/>
<dbReference type="InterPro" id="IPR050099">
    <property type="entry name" value="SIS_GmhA/DiaA_subfam"/>
</dbReference>
<organism evidence="2 3">
    <name type="scientific">Planomonospora venezuelensis</name>
    <dbReference type="NCBI Taxonomy" id="1999"/>
    <lineage>
        <taxon>Bacteria</taxon>
        <taxon>Bacillati</taxon>
        <taxon>Actinomycetota</taxon>
        <taxon>Actinomycetes</taxon>
        <taxon>Streptosporangiales</taxon>
        <taxon>Streptosporangiaceae</taxon>
        <taxon>Planomonospora</taxon>
    </lineage>
</organism>
<dbReference type="InterPro" id="IPR046348">
    <property type="entry name" value="SIS_dom_sf"/>
</dbReference>
<dbReference type="InterPro" id="IPR001347">
    <property type="entry name" value="SIS_dom"/>
</dbReference>
<gene>
    <name evidence="2" type="ORF">FHS22_005655</name>
</gene>
<dbReference type="EC" id="5.3.1.28" evidence="2"/>
<dbReference type="GO" id="GO:1901135">
    <property type="term" value="P:carbohydrate derivative metabolic process"/>
    <property type="evidence" value="ECO:0007669"/>
    <property type="project" value="InterPro"/>
</dbReference>
<dbReference type="PANTHER" id="PTHR30390:SF6">
    <property type="entry name" value="DNAA INITIATOR-ASSOCIATING PROTEIN DIAA"/>
    <property type="match status" value="1"/>
</dbReference>
<dbReference type="CDD" id="cd05006">
    <property type="entry name" value="SIS_GmhA"/>
    <property type="match status" value="1"/>
</dbReference>
<sequence length="198" mass="20412">MHPHLSRLSTALAAVDAETPTISVWGRKLAAVLTGGGRLLACGNGGSAAEAQHLTAELVGRFRDDRRPYAAIPLHADTSAVSAIGNDFGAEEVYARQVRAHGRPGDVLLCLSTSGTSPNVLAAALAARESGLTTWALTGPVPNPLAELCDDAFAVAAADTATVQEVHLAVIHMLCAAMEEACGEAEETCEDLLEEACG</sequence>
<keyword evidence="2" id="KW-0413">Isomerase</keyword>
<dbReference type="SUPFAM" id="SSF53697">
    <property type="entry name" value="SIS domain"/>
    <property type="match status" value="1"/>
</dbReference>
<dbReference type="Gene3D" id="3.40.50.10490">
    <property type="entry name" value="Glucose-6-phosphate isomerase like protein, domain 1"/>
    <property type="match status" value="1"/>
</dbReference>
<evidence type="ECO:0000313" key="2">
    <source>
        <dbReference type="EMBL" id="MBB5966364.1"/>
    </source>
</evidence>
<dbReference type="Pfam" id="PF13580">
    <property type="entry name" value="SIS_2"/>
    <property type="match status" value="1"/>
</dbReference>
<dbReference type="EMBL" id="JACHJJ010000023">
    <property type="protein sequence ID" value="MBB5966364.1"/>
    <property type="molecule type" value="Genomic_DNA"/>
</dbReference>
<dbReference type="InterPro" id="IPR035461">
    <property type="entry name" value="GmhA/DiaA"/>
</dbReference>
<dbReference type="PROSITE" id="PS51464">
    <property type="entry name" value="SIS"/>
    <property type="match status" value="1"/>
</dbReference>
<dbReference type="GO" id="GO:0097367">
    <property type="term" value="F:carbohydrate derivative binding"/>
    <property type="evidence" value="ECO:0007669"/>
    <property type="project" value="InterPro"/>
</dbReference>
<dbReference type="Proteomes" id="UP000562352">
    <property type="component" value="Unassembled WGS sequence"/>
</dbReference>
<keyword evidence="3" id="KW-1185">Reference proteome</keyword>
<dbReference type="GO" id="GO:0016853">
    <property type="term" value="F:isomerase activity"/>
    <property type="evidence" value="ECO:0007669"/>
    <property type="project" value="UniProtKB-KW"/>
</dbReference>
<protein>
    <submittedName>
        <fullName evidence="2">D-sedoheptulose 7-phosphate isomerase</fullName>
        <ecNumber evidence="2">5.3.1.28</ecNumber>
    </submittedName>
</protein>
<comment type="caution">
    <text evidence="2">The sequence shown here is derived from an EMBL/GenBank/DDBJ whole genome shotgun (WGS) entry which is preliminary data.</text>
</comment>